<evidence type="ECO:0000256" key="2">
    <source>
        <dbReference type="ARBA" id="ARBA00011881"/>
    </source>
</evidence>
<feature type="active site" description="Proton acceptor" evidence="9">
    <location>
        <position position="350"/>
    </location>
</feature>
<name>A0AAE4NYM9_9FLAO</name>
<dbReference type="InterPro" id="IPR020610">
    <property type="entry name" value="Thiolase_AS"/>
</dbReference>
<dbReference type="GO" id="GO:0046872">
    <property type="term" value="F:metal ion binding"/>
    <property type="evidence" value="ECO:0007669"/>
    <property type="project" value="UniProtKB-KW"/>
</dbReference>
<dbReference type="InterPro" id="IPR020613">
    <property type="entry name" value="Thiolase_CS"/>
</dbReference>
<dbReference type="Proteomes" id="UP001189000">
    <property type="component" value="Unassembled WGS sequence"/>
</dbReference>
<comment type="subunit">
    <text evidence="2">Homotetramer.</text>
</comment>
<dbReference type="RefSeq" id="WP_260119148.1">
    <property type="nucleotide sequence ID" value="NZ_JBJDLO010000010.1"/>
</dbReference>
<dbReference type="AlphaFoldDB" id="A0AAE4NYM9"/>
<evidence type="ECO:0000256" key="3">
    <source>
        <dbReference type="ARBA" id="ARBA00012705"/>
    </source>
</evidence>
<dbReference type="Pfam" id="PF02803">
    <property type="entry name" value="Thiolase_C"/>
    <property type="match status" value="1"/>
</dbReference>
<dbReference type="PROSITE" id="PS00099">
    <property type="entry name" value="THIOLASE_3"/>
    <property type="match status" value="1"/>
</dbReference>
<keyword evidence="5" id="KW-0479">Metal-binding</keyword>
<dbReference type="PANTHER" id="PTHR18919">
    <property type="entry name" value="ACETYL-COA C-ACYLTRANSFERASE"/>
    <property type="match status" value="1"/>
</dbReference>
<feature type="domain" description="Thiolase N-terminal" evidence="11">
    <location>
        <begin position="8"/>
        <end position="263"/>
    </location>
</feature>
<dbReference type="InterPro" id="IPR020617">
    <property type="entry name" value="Thiolase_C"/>
</dbReference>
<dbReference type="InterPro" id="IPR020616">
    <property type="entry name" value="Thiolase_N"/>
</dbReference>
<evidence type="ECO:0000259" key="12">
    <source>
        <dbReference type="Pfam" id="PF02803"/>
    </source>
</evidence>
<evidence type="ECO:0000256" key="8">
    <source>
        <dbReference type="ARBA" id="ARBA00023315"/>
    </source>
</evidence>
<evidence type="ECO:0000256" key="5">
    <source>
        <dbReference type="ARBA" id="ARBA00022723"/>
    </source>
</evidence>
<protein>
    <recommendedName>
        <fullName evidence="3">acetyl-CoA C-acetyltransferase</fullName>
        <ecNumber evidence="3">2.3.1.9</ecNumber>
    </recommendedName>
</protein>
<dbReference type="Gene3D" id="3.40.47.10">
    <property type="match status" value="1"/>
</dbReference>
<dbReference type="NCBIfam" id="TIGR01930">
    <property type="entry name" value="AcCoA-C-Actrans"/>
    <property type="match status" value="1"/>
</dbReference>
<keyword evidence="6" id="KW-0809">Transit peptide</keyword>
<dbReference type="EC" id="2.3.1.9" evidence="3"/>
<evidence type="ECO:0000256" key="6">
    <source>
        <dbReference type="ARBA" id="ARBA00022946"/>
    </source>
</evidence>
<evidence type="ECO:0000256" key="1">
    <source>
        <dbReference type="ARBA" id="ARBA00010982"/>
    </source>
</evidence>
<dbReference type="PIRSF" id="PIRSF000429">
    <property type="entry name" value="Ac-CoA_Ac_transf"/>
    <property type="match status" value="1"/>
</dbReference>
<dbReference type="GO" id="GO:0006635">
    <property type="term" value="P:fatty acid beta-oxidation"/>
    <property type="evidence" value="ECO:0007669"/>
    <property type="project" value="TreeGrafter"/>
</dbReference>
<evidence type="ECO:0000256" key="4">
    <source>
        <dbReference type="ARBA" id="ARBA00022679"/>
    </source>
</evidence>
<organism evidence="13 14">
    <name type="scientific">Elizabethkingia anophelis</name>
    <dbReference type="NCBI Taxonomy" id="1117645"/>
    <lineage>
        <taxon>Bacteria</taxon>
        <taxon>Pseudomonadati</taxon>
        <taxon>Bacteroidota</taxon>
        <taxon>Flavobacteriia</taxon>
        <taxon>Flavobacteriales</taxon>
        <taxon>Weeksellaceae</taxon>
        <taxon>Elizabethkingia</taxon>
    </lineage>
</organism>
<evidence type="ECO:0000259" key="11">
    <source>
        <dbReference type="Pfam" id="PF00108"/>
    </source>
</evidence>
<evidence type="ECO:0000313" key="14">
    <source>
        <dbReference type="Proteomes" id="UP001189000"/>
    </source>
</evidence>
<dbReference type="InterPro" id="IPR002155">
    <property type="entry name" value="Thiolase"/>
</dbReference>
<dbReference type="PANTHER" id="PTHR18919:SF156">
    <property type="entry name" value="ACETYL-COA ACETYLTRANSFERASE, MITOCHONDRIAL"/>
    <property type="match status" value="1"/>
</dbReference>
<sequence>MKFDMENVFIVAAKRTPVGGLLGSLASYTATQLGALVIKAIYNEMQIPESAIDSVYLGNVLSAGVGQSPARQAARFAGVPDDKDATTINKVCAAGMKAVVFGTQQIQLGIDNVVLTGGMESMSNTPHYAYMRNGNKLGHATLTDGMIKDGLWDVYHDFHMGNAAEIGIRHFGFTREQLDNFALNSYKRAQDATQNGKFSNEIVPVPVRYKKEESLFVEDEDIYKVITEKMASLPSVFEKDGLLTAANSSNLNDGASVLLLASEGAVAKYNLKPLAKIIGYADAAQAPEWFTTTPAVAIPKALKKAGLELEDIDYYEINEAYASVILSMQELLGISPDKINIYGGAVAIGHPIGASGARILTTLTHVLQQENGKYGVAAICNGGGGATAIVIEKM</sequence>
<feature type="active site" description="Acyl-thioester intermediate" evidence="9">
    <location>
        <position position="92"/>
    </location>
</feature>
<evidence type="ECO:0000256" key="10">
    <source>
        <dbReference type="RuleBase" id="RU003557"/>
    </source>
</evidence>
<evidence type="ECO:0000256" key="7">
    <source>
        <dbReference type="ARBA" id="ARBA00022958"/>
    </source>
</evidence>
<reference evidence="13" key="1">
    <citation type="submission" date="2023-02" db="EMBL/GenBank/DDBJ databases">
        <title>Elizabethkingia anophelis draft genomes.</title>
        <authorList>
            <person name="Nicholson A.C."/>
            <person name="Whitney A.M."/>
            <person name="Humrighouse B.W."/>
            <person name="Villarma A."/>
            <person name="Bell M."/>
            <person name="Mcquiston J."/>
        </authorList>
    </citation>
    <scope>NUCLEOTIDE SEQUENCE</scope>
    <source>
        <strain evidence="13">B4955</strain>
    </source>
</reference>
<evidence type="ECO:0000256" key="9">
    <source>
        <dbReference type="PIRSR" id="PIRSR000429-1"/>
    </source>
</evidence>
<keyword evidence="4 10" id="KW-0808">Transferase</keyword>
<gene>
    <name evidence="13" type="ORF">CMU51_03765</name>
</gene>
<feature type="active site" description="Proton acceptor" evidence="9">
    <location>
        <position position="380"/>
    </location>
</feature>
<dbReference type="SUPFAM" id="SSF53901">
    <property type="entry name" value="Thiolase-like"/>
    <property type="match status" value="2"/>
</dbReference>
<keyword evidence="8 10" id="KW-0012">Acyltransferase</keyword>
<feature type="domain" description="Thiolase C-terminal" evidence="12">
    <location>
        <begin position="271"/>
        <end position="393"/>
    </location>
</feature>
<proteinExistence type="inferred from homology"/>
<dbReference type="FunFam" id="3.40.47.10:FF:000007">
    <property type="entry name" value="acetyl-CoA acetyltransferase, mitochondrial"/>
    <property type="match status" value="1"/>
</dbReference>
<dbReference type="Pfam" id="PF00108">
    <property type="entry name" value="Thiolase_N"/>
    <property type="match status" value="1"/>
</dbReference>
<accession>A0AAE4NYM9</accession>
<dbReference type="GO" id="GO:0003985">
    <property type="term" value="F:acetyl-CoA C-acetyltransferase activity"/>
    <property type="evidence" value="ECO:0007669"/>
    <property type="project" value="UniProtKB-EC"/>
</dbReference>
<comment type="caution">
    <text evidence="13">The sequence shown here is derived from an EMBL/GenBank/DDBJ whole genome shotgun (WGS) entry which is preliminary data.</text>
</comment>
<evidence type="ECO:0000313" key="13">
    <source>
        <dbReference type="EMBL" id="MDV3663171.1"/>
    </source>
</evidence>
<keyword evidence="7" id="KW-0630">Potassium</keyword>
<comment type="similarity">
    <text evidence="1 10">Belongs to the thiolase-like superfamily. Thiolase family.</text>
</comment>
<dbReference type="PROSITE" id="PS00737">
    <property type="entry name" value="THIOLASE_2"/>
    <property type="match status" value="1"/>
</dbReference>
<dbReference type="InterPro" id="IPR016039">
    <property type="entry name" value="Thiolase-like"/>
</dbReference>
<dbReference type="CDD" id="cd00751">
    <property type="entry name" value="thiolase"/>
    <property type="match status" value="1"/>
</dbReference>
<dbReference type="EMBL" id="NWGY01000003">
    <property type="protein sequence ID" value="MDV3663171.1"/>
    <property type="molecule type" value="Genomic_DNA"/>
</dbReference>